<sequence length="178" mass="18688">MDQGDAAVWAAGLGIAGTLFGALGGALVQSRAQRRQVHDQEIVDVGHWLRGQRQVAFAAVLEASTHVTETLGPVIAARLAPDWSEGGDHRALWEPCNGALGMLKKAVTAVAITGPPHMADLAAAVYDAEHSKADSMRQLGLDFDGRVAIYVHTSGLVDAARERFTKAAQEVLASTSGP</sequence>
<dbReference type="RefSeq" id="WP_251486654.1">
    <property type="nucleotide sequence ID" value="NZ_CAJSLV010000044.1"/>
</dbReference>
<name>A0A9W4GPC4_9ACTN</name>
<feature type="transmembrane region" description="Helical" evidence="1">
    <location>
        <begin position="6"/>
        <end position="28"/>
    </location>
</feature>
<gene>
    <name evidence="2" type="ORF">SCOCK_160122</name>
</gene>
<keyword evidence="1" id="KW-0472">Membrane</keyword>
<keyword evidence="3" id="KW-1185">Reference proteome</keyword>
<dbReference type="EMBL" id="CAJSLV010000044">
    <property type="protein sequence ID" value="CAG6392340.1"/>
    <property type="molecule type" value="Genomic_DNA"/>
</dbReference>
<dbReference type="AlphaFoldDB" id="A0A9W4GPC4"/>
<proteinExistence type="predicted"/>
<evidence type="ECO:0000256" key="1">
    <source>
        <dbReference type="SAM" id="Phobius"/>
    </source>
</evidence>
<keyword evidence="1" id="KW-0812">Transmembrane</keyword>
<accession>A0A9W4GPC4</accession>
<dbReference type="Proteomes" id="UP001152519">
    <property type="component" value="Unassembled WGS sequence"/>
</dbReference>
<comment type="caution">
    <text evidence="2">The sequence shown here is derived from an EMBL/GenBank/DDBJ whole genome shotgun (WGS) entry which is preliminary data.</text>
</comment>
<evidence type="ECO:0000313" key="2">
    <source>
        <dbReference type="EMBL" id="CAG6392340.1"/>
    </source>
</evidence>
<reference evidence="2" key="1">
    <citation type="submission" date="2021-05" db="EMBL/GenBank/DDBJ databases">
        <authorList>
            <person name="Arsene-Ploetze F."/>
        </authorList>
    </citation>
    <scope>NUCLEOTIDE SEQUENCE</scope>
    <source>
        <strain evidence="2">DSM 42138</strain>
    </source>
</reference>
<evidence type="ECO:0000313" key="3">
    <source>
        <dbReference type="Proteomes" id="UP001152519"/>
    </source>
</evidence>
<keyword evidence="1" id="KW-1133">Transmembrane helix</keyword>
<protein>
    <submittedName>
        <fullName evidence="2">Uncharacterized protein</fullName>
    </submittedName>
</protein>
<organism evidence="2 3">
    <name type="scientific">Actinacidiphila cocklensis</name>
    <dbReference type="NCBI Taxonomy" id="887465"/>
    <lineage>
        <taxon>Bacteria</taxon>
        <taxon>Bacillati</taxon>
        <taxon>Actinomycetota</taxon>
        <taxon>Actinomycetes</taxon>
        <taxon>Kitasatosporales</taxon>
        <taxon>Streptomycetaceae</taxon>
        <taxon>Actinacidiphila</taxon>
    </lineage>
</organism>